<dbReference type="Proteomes" id="UP001479436">
    <property type="component" value="Unassembled WGS sequence"/>
</dbReference>
<name>A0ABR2WPC9_9FUNG</name>
<comment type="caution">
    <text evidence="3">The sequence shown here is derived from an EMBL/GenBank/DDBJ whole genome shotgun (WGS) entry which is preliminary data.</text>
</comment>
<evidence type="ECO:0000313" key="3">
    <source>
        <dbReference type="EMBL" id="KAK9763301.1"/>
    </source>
</evidence>
<keyword evidence="4" id="KW-1185">Reference proteome</keyword>
<evidence type="ECO:0000313" key="4">
    <source>
        <dbReference type="Proteomes" id="UP001479436"/>
    </source>
</evidence>
<protein>
    <recommendedName>
        <fullName evidence="2">Hyaluronan/mRNA-binding protein domain-containing protein</fullName>
    </recommendedName>
</protein>
<dbReference type="InterPro" id="IPR006861">
    <property type="entry name" value="HABP4_PAIRBP1-bd"/>
</dbReference>
<proteinExistence type="predicted"/>
<evidence type="ECO:0000259" key="2">
    <source>
        <dbReference type="Pfam" id="PF04774"/>
    </source>
</evidence>
<accession>A0ABR2WPC9</accession>
<gene>
    <name evidence="3" type="ORF">K7432_010151</name>
</gene>
<feature type="compositionally biased region" description="Basic and acidic residues" evidence="1">
    <location>
        <begin position="1"/>
        <end position="18"/>
    </location>
</feature>
<sequence length="70" mass="7821">MTPPEKKNTEQSNHDRHLSRNGAPVDPKSLKKQGAGRGNWGSYEDEIEDALHDPSGEQKNPSKINVVRKD</sequence>
<dbReference type="EMBL" id="JASJQH010000677">
    <property type="protein sequence ID" value="KAK9763301.1"/>
    <property type="molecule type" value="Genomic_DNA"/>
</dbReference>
<evidence type="ECO:0000256" key="1">
    <source>
        <dbReference type="SAM" id="MobiDB-lite"/>
    </source>
</evidence>
<dbReference type="Pfam" id="PF04774">
    <property type="entry name" value="HABP4_PAI-RBP1"/>
    <property type="match status" value="1"/>
</dbReference>
<organism evidence="3 4">
    <name type="scientific">Basidiobolus ranarum</name>
    <dbReference type="NCBI Taxonomy" id="34480"/>
    <lineage>
        <taxon>Eukaryota</taxon>
        <taxon>Fungi</taxon>
        <taxon>Fungi incertae sedis</taxon>
        <taxon>Zoopagomycota</taxon>
        <taxon>Entomophthoromycotina</taxon>
        <taxon>Basidiobolomycetes</taxon>
        <taxon>Basidiobolales</taxon>
        <taxon>Basidiobolaceae</taxon>
        <taxon>Basidiobolus</taxon>
    </lineage>
</organism>
<feature type="region of interest" description="Disordered" evidence="1">
    <location>
        <begin position="1"/>
        <end position="70"/>
    </location>
</feature>
<feature type="domain" description="Hyaluronan/mRNA-binding protein" evidence="2">
    <location>
        <begin position="13"/>
        <end position="60"/>
    </location>
</feature>
<reference evidence="3 4" key="1">
    <citation type="submission" date="2023-04" db="EMBL/GenBank/DDBJ databases">
        <title>Genome of Basidiobolus ranarum AG-B5.</title>
        <authorList>
            <person name="Stajich J.E."/>
            <person name="Carter-House D."/>
            <person name="Gryganskyi A."/>
        </authorList>
    </citation>
    <scope>NUCLEOTIDE SEQUENCE [LARGE SCALE GENOMIC DNA]</scope>
    <source>
        <strain evidence="3 4">AG-B5</strain>
    </source>
</reference>